<gene>
    <name evidence="1" type="ORF">SDRG_15396</name>
</gene>
<evidence type="ECO:0000313" key="2">
    <source>
        <dbReference type="Proteomes" id="UP000030762"/>
    </source>
</evidence>
<reference evidence="1 2" key="1">
    <citation type="submission" date="2012-04" db="EMBL/GenBank/DDBJ databases">
        <title>The Genome Sequence of Saprolegnia declina VS20.</title>
        <authorList>
            <consortium name="The Broad Institute Genome Sequencing Platform"/>
            <person name="Russ C."/>
            <person name="Nusbaum C."/>
            <person name="Tyler B."/>
            <person name="van West P."/>
            <person name="Dieguez-Uribeondo J."/>
            <person name="de Bruijn I."/>
            <person name="Tripathy S."/>
            <person name="Jiang R."/>
            <person name="Young S.K."/>
            <person name="Zeng Q."/>
            <person name="Gargeya S."/>
            <person name="Fitzgerald M."/>
            <person name="Haas B."/>
            <person name="Abouelleil A."/>
            <person name="Alvarado L."/>
            <person name="Arachchi H.M."/>
            <person name="Berlin A."/>
            <person name="Chapman S.B."/>
            <person name="Goldberg J."/>
            <person name="Griggs A."/>
            <person name="Gujja S."/>
            <person name="Hansen M."/>
            <person name="Howarth C."/>
            <person name="Imamovic A."/>
            <person name="Larimer J."/>
            <person name="McCowen C."/>
            <person name="Montmayeur A."/>
            <person name="Murphy C."/>
            <person name="Neiman D."/>
            <person name="Pearson M."/>
            <person name="Priest M."/>
            <person name="Roberts A."/>
            <person name="Saif S."/>
            <person name="Shea T."/>
            <person name="Sisk P."/>
            <person name="Sykes S."/>
            <person name="Wortman J."/>
            <person name="Nusbaum C."/>
            <person name="Birren B."/>
        </authorList>
    </citation>
    <scope>NUCLEOTIDE SEQUENCE [LARGE SCALE GENOMIC DNA]</scope>
    <source>
        <strain evidence="1 2">VS20</strain>
    </source>
</reference>
<name>T0PWW1_SAPDV</name>
<proteinExistence type="predicted"/>
<protein>
    <submittedName>
        <fullName evidence="1">Uncharacterized protein</fullName>
    </submittedName>
</protein>
<dbReference type="RefSeq" id="XP_008619789.1">
    <property type="nucleotide sequence ID" value="XM_008621567.1"/>
</dbReference>
<dbReference type="GeneID" id="19956123"/>
<dbReference type="AlphaFoldDB" id="T0PWW1"/>
<accession>T0PWW1</accession>
<dbReference type="OrthoDB" id="10582399at2759"/>
<keyword evidence="2" id="KW-1185">Reference proteome</keyword>
<evidence type="ECO:0000313" key="1">
    <source>
        <dbReference type="EMBL" id="EQC26746.1"/>
    </source>
</evidence>
<dbReference type="VEuPathDB" id="FungiDB:SDRG_15396"/>
<dbReference type="EMBL" id="JH767222">
    <property type="protein sequence ID" value="EQC26746.1"/>
    <property type="molecule type" value="Genomic_DNA"/>
</dbReference>
<organism evidence="1 2">
    <name type="scientific">Saprolegnia diclina (strain VS20)</name>
    <dbReference type="NCBI Taxonomy" id="1156394"/>
    <lineage>
        <taxon>Eukaryota</taxon>
        <taxon>Sar</taxon>
        <taxon>Stramenopiles</taxon>
        <taxon>Oomycota</taxon>
        <taxon>Saprolegniomycetes</taxon>
        <taxon>Saprolegniales</taxon>
        <taxon>Saprolegniaceae</taxon>
        <taxon>Saprolegnia</taxon>
    </lineage>
</organism>
<dbReference type="Proteomes" id="UP000030762">
    <property type="component" value="Unassembled WGS sequence"/>
</dbReference>
<dbReference type="InParanoid" id="T0PWW1"/>
<sequence length="71" mass="7753">MAKIAPKRVHLGSSVPPIFELVKSPNISIKLGAERALFAEQGKLLAEYGRHVPSKLKLKLNEDDSDDEGAK</sequence>